<dbReference type="AlphaFoldDB" id="A0A8S1L108"/>
<comment type="similarity">
    <text evidence="1">Belongs to the CCZ1 family.</text>
</comment>
<dbReference type="EMBL" id="CAJJDM010000030">
    <property type="protein sequence ID" value="CAD8061227.1"/>
    <property type="molecule type" value="Genomic_DNA"/>
</dbReference>
<keyword evidence="4" id="KW-1185">Reference proteome</keyword>
<gene>
    <name evidence="3" type="ORF">PPRIM_AZ9-3.1.T0310203</name>
</gene>
<organism evidence="3 4">
    <name type="scientific">Paramecium primaurelia</name>
    <dbReference type="NCBI Taxonomy" id="5886"/>
    <lineage>
        <taxon>Eukaryota</taxon>
        <taxon>Sar</taxon>
        <taxon>Alveolata</taxon>
        <taxon>Ciliophora</taxon>
        <taxon>Intramacronucleata</taxon>
        <taxon>Oligohymenophorea</taxon>
        <taxon>Peniculida</taxon>
        <taxon>Parameciidae</taxon>
        <taxon>Paramecium</taxon>
    </lineage>
</organism>
<dbReference type="PANTHER" id="PTHR13056:SF0">
    <property type="entry name" value="VACUOLAR FUSION PROTEIN CCZ1 HOMOLOG-RELATED"/>
    <property type="match status" value="1"/>
</dbReference>
<dbReference type="OMA" id="WILCNAR"/>
<dbReference type="GO" id="GO:0035658">
    <property type="term" value="C:Mon1-Ccz1 complex"/>
    <property type="evidence" value="ECO:0007669"/>
    <property type="project" value="InterPro"/>
</dbReference>
<dbReference type="Proteomes" id="UP000688137">
    <property type="component" value="Unassembled WGS sequence"/>
</dbReference>
<comment type="caution">
    <text evidence="3">The sequence shown here is derived from an EMBL/GenBank/DDBJ whole genome shotgun (WGS) entry which is preliminary data.</text>
</comment>
<dbReference type="InterPro" id="IPR013176">
    <property type="entry name" value="Ccz1"/>
</dbReference>
<evidence type="ECO:0000259" key="2">
    <source>
        <dbReference type="Pfam" id="PF19031"/>
    </source>
</evidence>
<protein>
    <recommendedName>
        <fullName evidence="2">CCZ1/INTU/HSP4 first Longin domain-containing protein</fullName>
    </recommendedName>
</protein>
<accession>A0A8S1L108</accession>
<evidence type="ECO:0000313" key="4">
    <source>
        <dbReference type="Proteomes" id="UP000688137"/>
    </source>
</evidence>
<dbReference type="Pfam" id="PF19031">
    <property type="entry name" value="Intu_longin_1"/>
    <property type="match status" value="1"/>
</dbReference>
<name>A0A8S1L108_PARPR</name>
<dbReference type="PANTHER" id="PTHR13056">
    <property type="entry name" value="VACUOLAR FUSION PROTEIN CCZ1 HOMOLOG-RELATED"/>
    <property type="match status" value="1"/>
</dbReference>
<evidence type="ECO:0000313" key="3">
    <source>
        <dbReference type="EMBL" id="CAD8061227.1"/>
    </source>
</evidence>
<dbReference type="GO" id="GO:0016192">
    <property type="term" value="P:vesicle-mediated transport"/>
    <property type="evidence" value="ECO:0007669"/>
    <property type="project" value="InterPro"/>
</dbReference>
<dbReference type="InterPro" id="IPR043987">
    <property type="entry name" value="CCZ1/INTU/HSP4_longin_1"/>
</dbReference>
<feature type="domain" description="CCZ1/INTU/HSP4 first Longin" evidence="2">
    <location>
        <begin position="29"/>
        <end position="163"/>
    </location>
</feature>
<sequence>MNQDQLNFDFSLKALFFFNPLAIPTVPKPSEQDQQDAKLIYYYPQNANIEEKRIQTGMAEGIFQFFAQFNPSPNILEQQENKNKNESLQFQTIHLEQQTHIICRVKEDLFLFMTLAHQKIPKIKTIVEDYFFSECNKFHFSLSKNLYTNIAENFVINFELFYGQDLTQLDQYTQRWILCNARSGTILNLFNFQSFSLKYAKIDAAIYMHLQSILTLGRQQEEQITDFIAFYAGYFLFSTLPHQKAILFKEHYYGSGLPWSNFEGKINQKFPPYTDNQSAYLNFFNLRNIVREGFSTQMVYINKQKKNIFTYLEKQLFIIVIANPLKDLQNLQKLVNVFQKSIDKLIYKLDIIIEQNLRQDLVKFIYFNGVNLAYRVSSQLIVSKLSSENLRVLQLVYEKLNTSNQYVIRTAGVWFYGSKVTERKVVYILPANIPLSKVEEEVNKIADQTFPNLLL</sequence>
<evidence type="ECO:0000256" key="1">
    <source>
        <dbReference type="ARBA" id="ARBA00005352"/>
    </source>
</evidence>
<proteinExistence type="inferred from homology"/>
<reference evidence="3" key="1">
    <citation type="submission" date="2021-01" db="EMBL/GenBank/DDBJ databases">
        <authorList>
            <consortium name="Genoscope - CEA"/>
            <person name="William W."/>
        </authorList>
    </citation>
    <scope>NUCLEOTIDE SEQUENCE</scope>
</reference>